<dbReference type="InterPro" id="IPR046373">
    <property type="entry name" value="Acyl-CoA_Oxase/DH_mid-dom_sf"/>
</dbReference>
<dbReference type="GO" id="GO:0003995">
    <property type="term" value="F:acyl-CoA dehydrogenase activity"/>
    <property type="evidence" value="ECO:0007669"/>
    <property type="project" value="TreeGrafter"/>
</dbReference>
<dbReference type="PANTHER" id="PTHR43884">
    <property type="entry name" value="ACYL-COA DEHYDROGENASE"/>
    <property type="match status" value="1"/>
</dbReference>
<accession>A0AAU3I4G2</accession>
<organism evidence="3">
    <name type="scientific">Streptomyces sp. NBC_01393</name>
    <dbReference type="NCBI Taxonomy" id="2903851"/>
    <lineage>
        <taxon>Bacteria</taxon>
        <taxon>Bacillati</taxon>
        <taxon>Actinomycetota</taxon>
        <taxon>Actinomycetes</taxon>
        <taxon>Kitasatosporales</taxon>
        <taxon>Streptomycetaceae</taxon>
        <taxon>Streptomyces</taxon>
    </lineage>
</organism>
<dbReference type="Gene3D" id="1.10.540.10">
    <property type="entry name" value="Acyl-CoA dehydrogenase/oxidase, N-terminal domain"/>
    <property type="match status" value="1"/>
</dbReference>
<dbReference type="Gene3D" id="2.40.110.10">
    <property type="entry name" value="Butyryl-CoA Dehydrogenase, subunit A, domain 2"/>
    <property type="match status" value="1"/>
</dbReference>
<dbReference type="InterPro" id="IPR013786">
    <property type="entry name" value="AcylCoA_DH/ox_N"/>
</dbReference>
<evidence type="ECO:0000259" key="2">
    <source>
        <dbReference type="Pfam" id="PF02771"/>
    </source>
</evidence>
<dbReference type="InterPro" id="IPR037069">
    <property type="entry name" value="AcylCoA_DH/ox_N_sf"/>
</dbReference>
<dbReference type="SUPFAM" id="SSF56645">
    <property type="entry name" value="Acyl-CoA dehydrogenase NM domain-like"/>
    <property type="match status" value="1"/>
</dbReference>
<dbReference type="AlphaFoldDB" id="A0AAU3I4G2"/>
<reference evidence="3" key="1">
    <citation type="submission" date="2022-10" db="EMBL/GenBank/DDBJ databases">
        <title>The complete genomes of actinobacterial strains from the NBC collection.</title>
        <authorList>
            <person name="Joergensen T.S."/>
            <person name="Alvarez Arevalo M."/>
            <person name="Sterndorff E.B."/>
            <person name="Faurdal D."/>
            <person name="Vuksanovic O."/>
            <person name="Mourched A.-S."/>
            <person name="Charusanti P."/>
            <person name="Shaw S."/>
            <person name="Blin K."/>
            <person name="Weber T."/>
        </authorList>
    </citation>
    <scope>NUCLEOTIDE SEQUENCE</scope>
    <source>
        <strain evidence="3">NBC_01393</strain>
    </source>
</reference>
<dbReference type="GO" id="GO:0050660">
    <property type="term" value="F:flavin adenine dinucleotide binding"/>
    <property type="evidence" value="ECO:0007669"/>
    <property type="project" value="InterPro"/>
</dbReference>
<dbReference type="Pfam" id="PF02771">
    <property type="entry name" value="Acyl-CoA_dh_N"/>
    <property type="match status" value="1"/>
</dbReference>
<protein>
    <submittedName>
        <fullName evidence="3">Acyl-CoA/acyl-ACP dehydrogenase</fullName>
    </submittedName>
</protein>
<sequence length="291" mass="29295">MSYRTSLSVVLAEVVAPAAEPAVREGRFPRDAVSALGRAGLLGLTVAPESGGGGLGLSEAVDVVARTARVCPATAAVLTSHFAAVAAIESCGGSWVREEIAAGRHLVGLALSEGGSGEPGEDEPCGREFGRSRSGAARFADVVALRGRKRQVVAAGEADSYLWSSRPLAGRDGLTLWVVPAQATDLFVPARPAGRGPSGSATSTLYADPVLVPADVMLGRDGGGLDVLMGSVRPWLLELRAAVEGALPGPGYGADTFRPGADALRPGGGDLPSGADALSPGSEGLWPAPAA</sequence>
<feature type="region of interest" description="Disordered" evidence="1">
    <location>
        <begin position="257"/>
        <end position="291"/>
    </location>
</feature>
<name>A0AAU3I4G2_9ACTN</name>
<evidence type="ECO:0000313" key="3">
    <source>
        <dbReference type="EMBL" id="WTZ12720.1"/>
    </source>
</evidence>
<dbReference type="PANTHER" id="PTHR43884:SF12">
    <property type="entry name" value="ISOVALERYL-COA DEHYDROGENASE, MITOCHONDRIAL-RELATED"/>
    <property type="match status" value="1"/>
</dbReference>
<proteinExistence type="predicted"/>
<feature type="domain" description="Acyl-CoA dehydrogenase/oxidase N-terminal" evidence="2">
    <location>
        <begin position="6"/>
        <end position="98"/>
    </location>
</feature>
<dbReference type="EMBL" id="CP109546">
    <property type="protein sequence ID" value="WTZ12720.1"/>
    <property type="molecule type" value="Genomic_DNA"/>
</dbReference>
<evidence type="ECO:0000256" key="1">
    <source>
        <dbReference type="SAM" id="MobiDB-lite"/>
    </source>
</evidence>
<gene>
    <name evidence="3" type="ORF">OG699_34930</name>
</gene>
<dbReference type="InterPro" id="IPR009100">
    <property type="entry name" value="AcylCoA_DH/oxidase_NM_dom_sf"/>
</dbReference>